<dbReference type="EMBL" id="JAUUDS010000005">
    <property type="protein sequence ID" value="MDP1027793.1"/>
    <property type="molecule type" value="Genomic_DNA"/>
</dbReference>
<protein>
    <submittedName>
        <fullName evidence="1">DUF6127 family protein</fullName>
    </submittedName>
</protein>
<accession>A0ABT9ELX7</accession>
<name>A0ABT9ELX7_9SPHN</name>
<evidence type="ECO:0000313" key="1">
    <source>
        <dbReference type="EMBL" id="MDP1027793.1"/>
    </source>
</evidence>
<dbReference type="RefSeq" id="WP_305173502.1">
    <property type="nucleotide sequence ID" value="NZ_JAUUDS010000005.1"/>
</dbReference>
<dbReference type="Proteomes" id="UP001230685">
    <property type="component" value="Unassembled WGS sequence"/>
</dbReference>
<keyword evidence="2" id="KW-1185">Reference proteome</keyword>
<evidence type="ECO:0000313" key="2">
    <source>
        <dbReference type="Proteomes" id="UP001230685"/>
    </source>
</evidence>
<proteinExistence type="predicted"/>
<dbReference type="Pfam" id="PF19622">
    <property type="entry name" value="DUF6127"/>
    <property type="match status" value="1"/>
</dbReference>
<comment type="caution">
    <text evidence="1">The sequence shown here is derived from an EMBL/GenBank/DDBJ whole genome shotgun (WGS) entry which is preliminary data.</text>
</comment>
<sequence length="105" mass="10949">MSGEVLAQLMAAGVREGAALVTLRAIAEEAGELGASRAMTRLGLADERAQADLAELRDLLGAWRDAKTSAWKALGKAGVQWVVRAAAAGLLALLAVRLGLEDLLR</sequence>
<gene>
    <name evidence="1" type="ORF">Q5H91_11255</name>
</gene>
<reference evidence="1 2" key="1">
    <citation type="submission" date="2023-07" db="EMBL/GenBank/DDBJ databases">
        <authorList>
            <person name="Kim M.K."/>
        </authorList>
    </citation>
    <scope>NUCLEOTIDE SEQUENCE [LARGE SCALE GENOMIC DNA]</scope>
    <source>
        <strain evidence="1 2">KR1UV-12</strain>
    </source>
</reference>
<dbReference type="InterPro" id="IPR046130">
    <property type="entry name" value="DUF6127"/>
</dbReference>
<organism evidence="1 2">
    <name type="scientific">Sphingomonas aurea</name>
    <dbReference type="NCBI Taxonomy" id="3063994"/>
    <lineage>
        <taxon>Bacteria</taxon>
        <taxon>Pseudomonadati</taxon>
        <taxon>Pseudomonadota</taxon>
        <taxon>Alphaproteobacteria</taxon>
        <taxon>Sphingomonadales</taxon>
        <taxon>Sphingomonadaceae</taxon>
        <taxon>Sphingomonas</taxon>
    </lineage>
</organism>